<dbReference type="GO" id="GO:0015074">
    <property type="term" value="P:DNA integration"/>
    <property type="evidence" value="ECO:0007669"/>
    <property type="project" value="InterPro"/>
</dbReference>
<keyword evidence="9" id="KW-0479">Metal-binding</keyword>
<dbReference type="InterPro" id="IPR000477">
    <property type="entry name" value="RT_dom"/>
</dbReference>
<evidence type="ECO:0000256" key="6">
    <source>
        <dbReference type="ARBA" id="ARBA00022759"/>
    </source>
</evidence>
<dbReference type="Pfam" id="PF00665">
    <property type="entry name" value="rve"/>
    <property type="match status" value="1"/>
</dbReference>
<dbReference type="GO" id="GO:0006508">
    <property type="term" value="P:proteolysis"/>
    <property type="evidence" value="ECO:0007669"/>
    <property type="project" value="UniProtKB-KW"/>
</dbReference>
<dbReference type="SUPFAM" id="SSF57756">
    <property type="entry name" value="Retrovirus zinc finger-like domains"/>
    <property type="match status" value="1"/>
</dbReference>
<dbReference type="GO" id="GO:0016779">
    <property type="term" value="F:nucleotidyltransferase activity"/>
    <property type="evidence" value="ECO:0007669"/>
    <property type="project" value="UniProtKB-KW"/>
</dbReference>
<protein>
    <submittedName>
        <fullName evidence="14">Transposon Tf2-6 polyprotein</fullName>
    </submittedName>
</protein>
<dbReference type="Pfam" id="PF17921">
    <property type="entry name" value="Integrase_H2C2"/>
    <property type="match status" value="1"/>
</dbReference>
<organism evidence="14 15">
    <name type="scientific">Acropora cervicornis</name>
    <name type="common">Staghorn coral</name>
    <dbReference type="NCBI Taxonomy" id="6130"/>
    <lineage>
        <taxon>Eukaryota</taxon>
        <taxon>Metazoa</taxon>
        <taxon>Cnidaria</taxon>
        <taxon>Anthozoa</taxon>
        <taxon>Hexacorallia</taxon>
        <taxon>Scleractinia</taxon>
        <taxon>Astrocoeniina</taxon>
        <taxon>Acroporidae</taxon>
        <taxon>Acropora</taxon>
    </lineage>
</organism>
<evidence type="ECO:0000256" key="10">
    <source>
        <dbReference type="SAM" id="MobiDB-lite"/>
    </source>
</evidence>
<dbReference type="Pfam" id="PF17919">
    <property type="entry name" value="RT_RNaseH_2"/>
    <property type="match status" value="1"/>
</dbReference>
<evidence type="ECO:0000256" key="5">
    <source>
        <dbReference type="ARBA" id="ARBA00022750"/>
    </source>
</evidence>
<feature type="compositionally biased region" description="Polar residues" evidence="10">
    <location>
        <begin position="1351"/>
        <end position="1365"/>
    </location>
</feature>
<dbReference type="GO" id="GO:0004519">
    <property type="term" value="F:endonuclease activity"/>
    <property type="evidence" value="ECO:0007669"/>
    <property type="project" value="UniProtKB-KW"/>
</dbReference>
<keyword evidence="15" id="KW-1185">Reference proteome</keyword>
<dbReference type="GO" id="GO:0003677">
    <property type="term" value="F:DNA binding"/>
    <property type="evidence" value="ECO:0007669"/>
    <property type="project" value="UniProtKB-KW"/>
</dbReference>
<dbReference type="FunFam" id="1.10.340.70:FF:000003">
    <property type="entry name" value="Protein CBG25708"/>
    <property type="match status" value="1"/>
</dbReference>
<keyword evidence="1" id="KW-0645">Protease</keyword>
<dbReference type="FunFam" id="3.10.20.370:FF:000001">
    <property type="entry name" value="Retrovirus-related Pol polyprotein from transposon 17.6-like protein"/>
    <property type="match status" value="1"/>
</dbReference>
<feature type="domain" description="CCHC-type" evidence="11">
    <location>
        <begin position="247"/>
        <end position="262"/>
    </location>
</feature>
<evidence type="ECO:0000313" key="14">
    <source>
        <dbReference type="EMBL" id="KAK2557024.1"/>
    </source>
</evidence>
<dbReference type="InterPro" id="IPR050951">
    <property type="entry name" value="Retrovirus_Pol_polyprotein"/>
</dbReference>
<dbReference type="PROSITE" id="PS50878">
    <property type="entry name" value="RT_POL"/>
    <property type="match status" value="1"/>
</dbReference>
<dbReference type="CDD" id="cd01647">
    <property type="entry name" value="RT_LTR"/>
    <property type="match status" value="1"/>
</dbReference>
<dbReference type="Proteomes" id="UP001249851">
    <property type="component" value="Unassembled WGS sequence"/>
</dbReference>
<dbReference type="PANTHER" id="PTHR37984">
    <property type="entry name" value="PROTEIN CBG26694"/>
    <property type="match status" value="1"/>
</dbReference>
<keyword evidence="9" id="KW-0862">Zinc</keyword>
<dbReference type="PROSITE" id="PS50158">
    <property type="entry name" value="ZF_CCHC"/>
    <property type="match status" value="1"/>
</dbReference>
<keyword evidence="5" id="KW-0064">Aspartyl protease</keyword>
<keyword evidence="7" id="KW-0238">DNA-binding</keyword>
<dbReference type="SMART" id="SM00343">
    <property type="entry name" value="ZnF_C2HC"/>
    <property type="match status" value="2"/>
</dbReference>
<dbReference type="Gene3D" id="3.10.10.10">
    <property type="entry name" value="HIV Type 1 Reverse Transcriptase, subunit A, domain 1"/>
    <property type="match status" value="1"/>
</dbReference>
<dbReference type="CDD" id="cd09274">
    <property type="entry name" value="RNase_HI_RT_Ty3"/>
    <property type="match status" value="1"/>
</dbReference>
<dbReference type="EMBL" id="JARQWQ010000052">
    <property type="protein sequence ID" value="KAK2557024.1"/>
    <property type="molecule type" value="Genomic_DNA"/>
</dbReference>
<dbReference type="InterPro" id="IPR036875">
    <property type="entry name" value="Znf_CCHC_sf"/>
</dbReference>
<dbReference type="InterPro" id="IPR036397">
    <property type="entry name" value="RNaseH_sf"/>
</dbReference>
<feature type="region of interest" description="Disordered" evidence="10">
    <location>
        <begin position="201"/>
        <end position="220"/>
    </location>
</feature>
<keyword evidence="6" id="KW-0378">Hydrolase</keyword>
<dbReference type="SUPFAM" id="SSF56672">
    <property type="entry name" value="DNA/RNA polymerases"/>
    <property type="match status" value="1"/>
</dbReference>
<feature type="compositionally biased region" description="Basic and acidic residues" evidence="10">
    <location>
        <begin position="1373"/>
        <end position="1382"/>
    </location>
</feature>
<comment type="caution">
    <text evidence="14">The sequence shown here is derived from an EMBL/GenBank/DDBJ whole genome shotgun (WGS) entry which is preliminary data.</text>
</comment>
<reference evidence="14" key="2">
    <citation type="journal article" date="2023" name="Science">
        <title>Genomic signatures of disease resistance in endangered staghorn corals.</title>
        <authorList>
            <person name="Vollmer S.V."/>
            <person name="Selwyn J.D."/>
            <person name="Despard B.A."/>
            <person name="Roesel C.L."/>
        </authorList>
    </citation>
    <scope>NUCLEOTIDE SEQUENCE</scope>
    <source>
        <strain evidence="14">K2</strain>
    </source>
</reference>
<name>A0AAD9Q950_ACRCE</name>
<dbReference type="Pfam" id="PF00078">
    <property type="entry name" value="RVT_1"/>
    <property type="match status" value="1"/>
</dbReference>
<dbReference type="GO" id="GO:0008270">
    <property type="term" value="F:zinc ion binding"/>
    <property type="evidence" value="ECO:0007669"/>
    <property type="project" value="UniProtKB-KW"/>
</dbReference>
<dbReference type="InterPro" id="IPR021109">
    <property type="entry name" value="Peptidase_aspartic_dom_sf"/>
</dbReference>
<dbReference type="Gene3D" id="4.10.60.10">
    <property type="entry name" value="Zinc finger, CCHC-type"/>
    <property type="match status" value="1"/>
</dbReference>
<dbReference type="PANTHER" id="PTHR37984:SF5">
    <property type="entry name" value="PROTEIN NYNRIN-LIKE"/>
    <property type="match status" value="1"/>
</dbReference>
<dbReference type="GO" id="GO:0004190">
    <property type="term" value="F:aspartic-type endopeptidase activity"/>
    <property type="evidence" value="ECO:0007669"/>
    <property type="project" value="UniProtKB-KW"/>
</dbReference>
<evidence type="ECO:0000259" key="12">
    <source>
        <dbReference type="PROSITE" id="PS50878"/>
    </source>
</evidence>
<dbReference type="InterPro" id="IPR043502">
    <property type="entry name" value="DNA/RNA_pol_sf"/>
</dbReference>
<dbReference type="Gene3D" id="3.30.420.10">
    <property type="entry name" value="Ribonuclease H-like superfamily/Ribonuclease H"/>
    <property type="match status" value="1"/>
</dbReference>
<dbReference type="FunFam" id="3.30.70.270:FF:000020">
    <property type="entry name" value="Transposon Tf2-6 polyprotein-like Protein"/>
    <property type="match status" value="1"/>
</dbReference>
<feature type="region of interest" description="Disordered" evidence="10">
    <location>
        <begin position="1283"/>
        <end position="1382"/>
    </location>
</feature>
<proteinExistence type="predicted"/>
<evidence type="ECO:0000256" key="3">
    <source>
        <dbReference type="ARBA" id="ARBA00022695"/>
    </source>
</evidence>
<reference evidence="14" key="1">
    <citation type="journal article" date="2023" name="G3 (Bethesda)">
        <title>Whole genome assembly and annotation of the endangered Caribbean coral Acropora cervicornis.</title>
        <authorList>
            <person name="Selwyn J.D."/>
            <person name="Vollmer S.V."/>
        </authorList>
    </citation>
    <scope>NUCLEOTIDE SEQUENCE</scope>
    <source>
        <strain evidence="14">K2</strain>
    </source>
</reference>
<dbReference type="InterPro" id="IPR041588">
    <property type="entry name" value="Integrase_H2C2"/>
</dbReference>
<evidence type="ECO:0000313" key="15">
    <source>
        <dbReference type="Proteomes" id="UP001249851"/>
    </source>
</evidence>
<dbReference type="Gene3D" id="1.10.340.70">
    <property type="match status" value="1"/>
</dbReference>
<evidence type="ECO:0000256" key="1">
    <source>
        <dbReference type="ARBA" id="ARBA00022670"/>
    </source>
</evidence>
<keyword evidence="8" id="KW-0511">Multifunctional enzyme</keyword>
<keyword evidence="6" id="KW-0255">Endonuclease</keyword>
<keyword evidence="2" id="KW-0808">Transferase</keyword>
<dbReference type="Gene3D" id="2.40.70.10">
    <property type="entry name" value="Acid Proteases"/>
    <property type="match status" value="1"/>
</dbReference>
<dbReference type="InterPro" id="IPR001878">
    <property type="entry name" value="Znf_CCHC"/>
</dbReference>
<dbReference type="InterPro" id="IPR041577">
    <property type="entry name" value="RT_RNaseH_2"/>
</dbReference>
<feature type="domain" description="Integrase catalytic" evidence="13">
    <location>
        <begin position="1043"/>
        <end position="1195"/>
    </location>
</feature>
<evidence type="ECO:0000256" key="4">
    <source>
        <dbReference type="ARBA" id="ARBA00022722"/>
    </source>
</evidence>
<keyword evidence="4" id="KW-0540">Nuclease</keyword>
<accession>A0AAD9Q950</accession>
<evidence type="ECO:0000256" key="2">
    <source>
        <dbReference type="ARBA" id="ARBA00022679"/>
    </source>
</evidence>
<dbReference type="FunFam" id="3.30.420.10:FF:000063">
    <property type="entry name" value="Retrovirus-related Pol polyprotein from transposon 297-like Protein"/>
    <property type="match status" value="1"/>
</dbReference>
<evidence type="ECO:0000256" key="8">
    <source>
        <dbReference type="ARBA" id="ARBA00023268"/>
    </source>
</evidence>
<dbReference type="SUPFAM" id="SSF53098">
    <property type="entry name" value="Ribonuclease H-like"/>
    <property type="match status" value="1"/>
</dbReference>
<evidence type="ECO:0000256" key="7">
    <source>
        <dbReference type="ARBA" id="ARBA00023125"/>
    </source>
</evidence>
<dbReference type="InterPro" id="IPR043128">
    <property type="entry name" value="Rev_trsase/Diguanyl_cyclase"/>
</dbReference>
<evidence type="ECO:0000259" key="13">
    <source>
        <dbReference type="PROSITE" id="PS50994"/>
    </source>
</evidence>
<keyword evidence="3" id="KW-0548">Nucleotidyltransferase</keyword>
<gene>
    <name evidence="14" type="ORF">P5673_020871</name>
</gene>
<dbReference type="Gene3D" id="3.30.70.270">
    <property type="match status" value="2"/>
</dbReference>
<dbReference type="InterPro" id="IPR001584">
    <property type="entry name" value="Integrase_cat-core"/>
</dbReference>
<dbReference type="PROSITE" id="PS50994">
    <property type="entry name" value="INTEGRASE"/>
    <property type="match status" value="1"/>
</dbReference>
<dbReference type="InterPro" id="IPR012337">
    <property type="entry name" value="RNaseH-like_sf"/>
</dbReference>
<keyword evidence="9" id="KW-0863">Zinc-finger</keyword>
<evidence type="ECO:0000259" key="11">
    <source>
        <dbReference type="PROSITE" id="PS50158"/>
    </source>
</evidence>
<feature type="domain" description="Reverse transcriptase" evidence="12">
    <location>
        <begin position="498"/>
        <end position="676"/>
    </location>
</feature>
<dbReference type="SUPFAM" id="SSF50630">
    <property type="entry name" value="Acid proteases"/>
    <property type="match status" value="1"/>
</dbReference>
<sequence length="1382" mass="156115">MAGRPPFDQFSSEEEDIDSYLERLQEYFIAYDIKDGTEHAAKRRAILLTSIGSVSYRVLKDLSFPDAPNTKTFEQLATLLRGHYKPTRLKVAERYRFHSANQRPGESITDFVRELKKLAGTCEFTNDQLQDSLRDRFICGLRSEQIKRKLLSANYTFQEAVDAAIAQETAQKDVQALGSNSLGLRSPAGVNKVRRDNLASRNRTYTTGRHNARNDKQMQPTGATQRCFRCGLTNHSPDKCKYKDFECHRCHQKGHLRSECRNTKPPRPKAEGRQHVRLADQDAAGEAPEGGEDQFFESIFNLDGAQPSVSQNSGMATPAVKVPVLIEDTEFLMEVDTGAAASILSYSDYDRHFKYLALKPVQRSFHAYAGTPLDVAGQILVDVEHNGQRATLPLLVVRAESYAPPLLGRSWLTKIRLDWSTLFSPPISQVSVDQDNDVRVERLKEQYREIFKPELGTVKGVKAKLYLKENAKPVFQRARPVPYALRPAVEEELKRMESDGVLKPIEVSDWATPIVCVPKTDGSVRICGDYKGTVNPAIQTEQFPIPTLEEIRGKVSTWNKFTKIDLRSAYQQLVLDEESQKLCTINTHKGLFRYTRLPFGISSSPAIWQRFIEQVLTGLSGTCVIMDDLLVGGTNDDEHLKNLEAVFKQFLKFGLRVKLAKCVFMAPSVIYFGLHFSEKGLQPTDEKVQAIKEAPTPRNVTELRSFLGMLAALTNFIPKLSTLAHPLYQLLGNKPWNWTPACKQAFRDVKHALTSESVLAHYSPTLPMELSVDASPYGVGAVIMHVYPNGLRRPIAFASRTLNEHEKRYGQIDKEALAIMFGLKRFHLYLYGRHFTILTDHKPLERIFGPKTAIPSLAAAFTALGNYSAAFDYSIRFVPSKHNAVADALSRLPLPSTLSGENAIFKVEERLVDSLPITHKEISHATQVDPVLSKVLEFVRHGWPQPVEDIRLKPYFNRRFELSVEQGCLLWGLRVIIPYRYQADMLEELHTGHPGIVRMKELARSYLWWPNVDIQIEQMVRSCASCQQVRKPPAVAPLMPWMWPSNPWHRIHIDYAEDENGHYLIVVDAHSRWPEIFFMPCNTSAGATISILRELFAKYGLPVQCVSDNGPQFRSKDFARFLKLNGVKHVRVAPYHAASNGLAERMVQSFKAHMKICKGSKLSVPQRIANFLLTYRSTRHPTTGSTPANLFLGRELRTRLTLLRQSTGEKVMDSQAKQKATHDVHAKFREFYPGDRILIRDLRKENTWWPGSVAERSGPKSYIVVLNDGRVWKRHLDHLRRDSMDSAVSQPEDEREFKSDAADPAPFTSGTKDVPVPCQLPADLPVGRPADSGHQVTLETLESPPVAEKSTPVQGHSAETGQTPLRRSGRVRNPPDRLIEKI</sequence>
<evidence type="ECO:0000256" key="9">
    <source>
        <dbReference type="PROSITE-ProRule" id="PRU00047"/>
    </source>
</evidence>